<organism evidence="2 3">
    <name type="scientific">Maledivibacter halophilus</name>
    <dbReference type="NCBI Taxonomy" id="36842"/>
    <lineage>
        <taxon>Bacteria</taxon>
        <taxon>Bacillati</taxon>
        <taxon>Bacillota</taxon>
        <taxon>Clostridia</taxon>
        <taxon>Peptostreptococcales</taxon>
        <taxon>Caminicellaceae</taxon>
        <taxon>Maledivibacter</taxon>
    </lineage>
</organism>
<name>A0A1T5M338_9FIRM</name>
<dbReference type="PIRSF" id="PIRSF021320">
    <property type="entry name" value="DUF984"/>
    <property type="match status" value="1"/>
</dbReference>
<dbReference type="Pfam" id="PF04266">
    <property type="entry name" value="ASCH"/>
    <property type="match status" value="1"/>
</dbReference>
<dbReference type="RefSeq" id="WP_079493613.1">
    <property type="nucleotide sequence ID" value="NZ_FUZT01000009.1"/>
</dbReference>
<dbReference type="InterPro" id="IPR015947">
    <property type="entry name" value="PUA-like_sf"/>
</dbReference>
<dbReference type="STRING" id="36842.SAMN02194393_03724"/>
<evidence type="ECO:0000313" key="3">
    <source>
        <dbReference type="Proteomes" id="UP000190285"/>
    </source>
</evidence>
<dbReference type="SMART" id="SM01022">
    <property type="entry name" value="ASCH"/>
    <property type="match status" value="1"/>
</dbReference>
<keyword evidence="3" id="KW-1185">Reference proteome</keyword>
<dbReference type="AlphaFoldDB" id="A0A1T5M338"/>
<dbReference type="OrthoDB" id="9807542at2"/>
<dbReference type="PANTHER" id="PTHR39203">
    <property type="entry name" value="CYTOPLASMIC PROTEIN-RELATED"/>
    <property type="match status" value="1"/>
</dbReference>
<dbReference type="PANTHER" id="PTHR39203:SF1">
    <property type="entry name" value="CYTOPLASMIC PROTEIN"/>
    <property type="match status" value="1"/>
</dbReference>
<protein>
    <submittedName>
        <fullName evidence="2">Uncharacterized protein YhfF</fullName>
    </submittedName>
</protein>
<dbReference type="SUPFAM" id="SSF88697">
    <property type="entry name" value="PUA domain-like"/>
    <property type="match status" value="1"/>
</dbReference>
<reference evidence="2 3" key="1">
    <citation type="submission" date="2017-02" db="EMBL/GenBank/DDBJ databases">
        <authorList>
            <person name="Peterson S.W."/>
        </authorList>
    </citation>
    <scope>NUCLEOTIDE SEQUENCE [LARGE SCALE GENOMIC DNA]</scope>
    <source>
        <strain evidence="2 3">M1</strain>
    </source>
</reference>
<evidence type="ECO:0000313" key="2">
    <source>
        <dbReference type="EMBL" id="SKC82208.1"/>
    </source>
</evidence>
<dbReference type="Gene3D" id="3.10.400.10">
    <property type="entry name" value="Sulfate adenylyltransferase"/>
    <property type="match status" value="1"/>
</dbReference>
<dbReference type="InterPro" id="IPR007374">
    <property type="entry name" value="ASCH_domain"/>
</dbReference>
<evidence type="ECO:0000259" key="1">
    <source>
        <dbReference type="SMART" id="SM01022"/>
    </source>
</evidence>
<sequence length="157" mass="18698">MKNEHRSVQEMWMNYLKVIGEDRKSRNKEYTSWYFCDNEKDANHLAKLVVEGTKRATASLYYWYEVEKEKPPKKGDLSIITDWNGIAKCIIRTNKVSIIPFEEVTEEFARMEGEGDKSLEYWRNAHINFFSRELKDLGKKFSKDMTVVCEEFEVVYK</sequence>
<accession>A0A1T5M338</accession>
<dbReference type="InterPro" id="IPR009326">
    <property type="entry name" value="DUF984"/>
</dbReference>
<dbReference type="Proteomes" id="UP000190285">
    <property type="component" value="Unassembled WGS sequence"/>
</dbReference>
<dbReference type="CDD" id="cd06553">
    <property type="entry name" value="ASCH_Ef3133_like"/>
    <property type="match status" value="1"/>
</dbReference>
<gene>
    <name evidence="2" type="ORF">SAMN02194393_03724</name>
</gene>
<feature type="domain" description="ASCH" evidence="1">
    <location>
        <begin position="33"/>
        <end position="156"/>
    </location>
</feature>
<proteinExistence type="predicted"/>
<dbReference type="EMBL" id="FUZT01000009">
    <property type="protein sequence ID" value="SKC82208.1"/>
    <property type="molecule type" value="Genomic_DNA"/>
</dbReference>